<evidence type="ECO:0000256" key="4">
    <source>
        <dbReference type="ARBA" id="ARBA00023239"/>
    </source>
</evidence>
<name>A7I961_METB6</name>
<evidence type="ECO:0000256" key="1">
    <source>
        <dbReference type="ARBA" id="ARBA00001937"/>
    </source>
</evidence>
<accession>A7I961</accession>
<dbReference type="Pfam" id="PF16363">
    <property type="entry name" value="GDP_Man_Dehyd"/>
    <property type="match status" value="1"/>
</dbReference>
<dbReference type="GO" id="GO:0042351">
    <property type="term" value="P:'de novo' GDP-L-fucose biosynthetic process"/>
    <property type="evidence" value="ECO:0007669"/>
    <property type="project" value="TreeGrafter"/>
</dbReference>
<dbReference type="eggNOG" id="arCOG01373">
    <property type="taxonomic scope" value="Archaea"/>
</dbReference>
<protein>
    <recommendedName>
        <fullName evidence="3">GDP-mannose 4,6-dehydratase</fullName>
        <ecNumber evidence="3">4.2.1.47</ecNumber>
    </recommendedName>
</protein>
<dbReference type="SUPFAM" id="SSF51735">
    <property type="entry name" value="NAD(P)-binding Rossmann-fold domains"/>
    <property type="match status" value="1"/>
</dbReference>
<evidence type="ECO:0000259" key="5">
    <source>
        <dbReference type="Pfam" id="PF16363"/>
    </source>
</evidence>
<evidence type="ECO:0000256" key="3">
    <source>
        <dbReference type="ARBA" id="ARBA00011989"/>
    </source>
</evidence>
<dbReference type="STRING" id="456442.Mboo_1756"/>
<keyword evidence="7" id="KW-1185">Reference proteome</keyword>
<gene>
    <name evidence="6" type="ordered locus">Mboo_1756</name>
</gene>
<reference evidence="7" key="1">
    <citation type="journal article" date="2015" name="Microbiology">
        <title>Genome of Methanoregula boonei 6A8 reveals adaptations to oligotrophic peatland environments.</title>
        <authorList>
            <person name="Braeuer S."/>
            <person name="Cadillo-Quiroz H."/>
            <person name="Kyrpides N."/>
            <person name="Woyke T."/>
            <person name="Goodwin L."/>
            <person name="Detter C."/>
            <person name="Podell S."/>
            <person name="Yavitt J.B."/>
            <person name="Zinder S.H."/>
        </authorList>
    </citation>
    <scope>NUCLEOTIDE SEQUENCE [LARGE SCALE GENOMIC DNA]</scope>
    <source>
        <strain evidence="7">DSM 21154 / JCM 14090 / 6A8</strain>
    </source>
</reference>
<evidence type="ECO:0000256" key="2">
    <source>
        <dbReference type="ARBA" id="ARBA00009263"/>
    </source>
</evidence>
<dbReference type="KEGG" id="mbn:Mboo_1756"/>
<feature type="domain" description="NAD(P)-binding" evidence="5">
    <location>
        <begin position="4"/>
        <end position="287"/>
    </location>
</feature>
<dbReference type="EC" id="4.2.1.47" evidence="3"/>
<dbReference type="InterPro" id="IPR036291">
    <property type="entry name" value="NAD(P)-bd_dom_sf"/>
</dbReference>
<dbReference type="GO" id="GO:0008446">
    <property type="term" value="F:GDP-mannose 4,6-dehydratase activity"/>
    <property type="evidence" value="ECO:0007669"/>
    <property type="project" value="UniProtKB-EC"/>
</dbReference>
<proteinExistence type="inferred from homology"/>
<sequence length="289" mass="32740">MKAFIFGANGQDGFYLNQLCVRKKIHVIGVSRSPGNWVQGNVSDFNFVENLIKKEQPDYIFHLAANSSTRHDALFENHETISTGTLNILESVRRHSPKSRVFLAGSGIQFKNNGLPVKETDEFEATSPYSIARIQSVYAARYFRRLGLKVYVGYLFHHESPLRKPTHVSQMIAMAVKRIVQGSSEKITLGDVSVRKEWAFAGDIAEGMFTLISQDKIFEACIGTGKAYSIQDWLEICFNTINKDWAEYVVLKESFLPEYKILVSDPSTIHSLGWLPRTSFEDLCTLMLK</sequence>
<dbReference type="InterPro" id="IPR016040">
    <property type="entry name" value="NAD(P)-bd_dom"/>
</dbReference>
<dbReference type="Gene3D" id="3.40.50.720">
    <property type="entry name" value="NAD(P)-binding Rossmann-like Domain"/>
    <property type="match status" value="1"/>
</dbReference>
<dbReference type="RefSeq" id="WP_012107320.1">
    <property type="nucleotide sequence ID" value="NC_009712.1"/>
</dbReference>
<dbReference type="Gene3D" id="3.90.25.10">
    <property type="entry name" value="UDP-galactose 4-epimerase, domain 1"/>
    <property type="match status" value="1"/>
</dbReference>
<dbReference type="OrthoDB" id="4907at2157"/>
<evidence type="ECO:0000313" key="7">
    <source>
        <dbReference type="Proteomes" id="UP000002408"/>
    </source>
</evidence>
<dbReference type="InterPro" id="IPR006368">
    <property type="entry name" value="GDP_Man_deHydtase"/>
</dbReference>
<keyword evidence="4" id="KW-0456">Lyase</keyword>
<dbReference type="HOGENOM" id="CLU_007383_14_0_2"/>
<evidence type="ECO:0000313" key="6">
    <source>
        <dbReference type="EMBL" id="ABS56272.1"/>
    </source>
</evidence>
<comment type="similarity">
    <text evidence="2">Belongs to the NAD(P)-dependent epimerase/dehydratase family. GDP-mannose 4,6-dehydratase subfamily.</text>
</comment>
<organism evidence="6 7">
    <name type="scientific">Methanoregula boonei (strain DSM 21154 / JCM 14090 / 6A8)</name>
    <dbReference type="NCBI Taxonomy" id="456442"/>
    <lineage>
        <taxon>Archaea</taxon>
        <taxon>Methanobacteriati</taxon>
        <taxon>Methanobacteriota</taxon>
        <taxon>Stenosarchaea group</taxon>
        <taxon>Methanomicrobia</taxon>
        <taxon>Methanomicrobiales</taxon>
        <taxon>Methanoregulaceae</taxon>
        <taxon>Methanoregula</taxon>
    </lineage>
</organism>
<comment type="cofactor">
    <cofactor evidence="1">
        <name>NADP(+)</name>
        <dbReference type="ChEBI" id="CHEBI:58349"/>
    </cofactor>
</comment>
<dbReference type="Proteomes" id="UP000002408">
    <property type="component" value="Chromosome"/>
</dbReference>
<dbReference type="PANTHER" id="PTHR43715:SF1">
    <property type="entry name" value="GDP-MANNOSE 4,6 DEHYDRATASE"/>
    <property type="match status" value="1"/>
</dbReference>
<dbReference type="PANTHER" id="PTHR43715">
    <property type="entry name" value="GDP-MANNOSE 4,6-DEHYDRATASE"/>
    <property type="match status" value="1"/>
</dbReference>
<dbReference type="EMBL" id="CP000780">
    <property type="protein sequence ID" value="ABS56272.1"/>
    <property type="molecule type" value="Genomic_DNA"/>
</dbReference>
<dbReference type="AlphaFoldDB" id="A7I961"/>
<dbReference type="GeneID" id="5409916"/>